<dbReference type="RefSeq" id="WP_086891559.1">
    <property type="nucleotide sequence ID" value="NZ_CP021252.1"/>
</dbReference>
<accession>A0A2Z2IYG1</accession>
<reference evidence="2 3" key="1">
    <citation type="submission" date="2017-05" db="EMBL/GenBank/DDBJ databases">
        <title>Complete genome sequence of Corynebacterium striatum KC-Na-1 isolated from Neophocaena asiaeorientalis in Korea.</title>
        <authorList>
            <person name="Kim J.H."/>
            <person name="Lee K."/>
        </authorList>
    </citation>
    <scope>NUCLEOTIDE SEQUENCE [LARGE SCALE GENOMIC DNA]</scope>
    <source>
        <strain evidence="2 3">KC-Na-01</strain>
    </source>
</reference>
<organism evidence="2 3">
    <name type="scientific">Corynebacterium striatum</name>
    <dbReference type="NCBI Taxonomy" id="43770"/>
    <lineage>
        <taxon>Bacteria</taxon>
        <taxon>Bacillati</taxon>
        <taxon>Actinomycetota</taxon>
        <taxon>Actinomycetes</taxon>
        <taxon>Mycobacteriales</taxon>
        <taxon>Corynebacteriaceae</taxon>
        <taxon>Corynebacterium</taxon>
    </lineage>
</organism>
<keyword evidence="1" id="KW-0472">Membrane</keyword>
<gene>
    <name evidence="2" type="ORF">CBE89_08185</name>
</gene>
<dbReference type="AlphaFoldDB" id="A0A2Z2IYG1"/>
<dbReference type="KEGG" id="cstr:CBE89_08185"/>
<sequence>MNNNAANDAPINKVEDFDDPVLPLKRALRFGSMALVAITILSLAVWGGMRGLPGIWGVVIGAGIGGGFVLLTVLSVLAASKTSPTNTIIVVMGSWLVKLLVLIIILAVIRDLEFYDKIAMFVTVVLALLATLGTEAWGVVSARVSYVH</sequence>
<name>A0A2Z2IYG1_CORST</name>
<feature type="transmembrane region" description="Helical" evidence="1">
    <location>
        <begin position="55"/>
        <end position="77"/>
    </location>
</feature>
<feature type="transmembrane region" description="Helical" evidence="1">
    <location>
        <begin position="89"/>
        <end position="112"/>
    </location>
</feature>
<feature type="transmembrane region" description="Helical" evidence="1">
    <location>
        <begin position="118"/>
        <end position="140"/>
    </location>
</feature>
<protein>
    <recommendedName>
        <fullName evidence="4">ATP synthase protein I</fullName>
    </recommendedName>
</protein>
<evidence type="ECO:0008006" key="4">
    <source>
        <dbReference type="Google" id="ProtNLM"/>
    </source>
</evidence>
<keyword evidence="1" id="KW-1133">Transmembrane helix</keyword>
<proteinExistence type="predicted"/>
<evidence type="ECO:0000313" key="3">
    <source>
        <dbReference type="Proteomes" id="UP000250197"/>
    </source>
</evidence>
<keyword evidence="1" id="KW-0812">Transmembrane</keyword>
<feature type="transmembrane region" description="Helical" evidence="1">
    <location>
        <begin position="30"/>
        <end position="49"/>
    </location>
</feature>
<evidence type="ECO:0000256" key="1">
    <source>
        <dbReference type="SAM" id="Phobius"/>
    </source>
</evidence>
<dbReference type="EMBL" id="CP021252">
    <property type="protein sequence ID" value="ART21479.1"/>
    <property type="molecule type" value="Genomic_DNA"/>
</dbReference>
<dbReference type="Proteomes" id="UP000250197">
    <property type="component" value="Chromosome"/>
</dbReference>
<evidence type="ECO:0000313" key="2">
    <source>
        <dbReference type="EMBL" id="ART21479.1"/>
    </source>
</evidence>